<feature type="non-terminal residue" evidence="1">
    <location>
        <position position="1"/>
    </location>
</feature>
<accession>A0AA40C9I3</accession>
<sequence length="118" mass="13367">PLCYVAYTTSPFVTSIHMHVPAFARVSADMLQRFARAVPPTTRLDVTTMSLIGKPRVSSMTVADLRPANRRLGMVNYERDTQAANKARSWWRFRAVGNFNIQTGNDKKVKAGWVWPEI</sequence>
<reference evidence="1" key="1">
    <citation type="submission" date="2023-06" db="EMBL/GenBank/DDBJ databases">
        <title>Genome-scale phylogeny and comparative genomics of the fungal order Sordariales.</title>
        <authorList>
            <consortium name="Lawrence Berkeley National Laboratory"/>
            <person name="Hensen N."/>
            <person name="Bonometti L."/>
            <person name="Westerberg I."/>
            <person name="Brannstrom I.O."/>
            <person name="Guillou S."/>
            <person name="Cros-Aarteil S."/>
            <person name="Calhoun S."/>
            <person name="Haridas S."/>
            <person name="Kuo A."/>
            <person name="Mondo S."/>
            <person name="Pangilinan J."/>
            <person name="Riley R."/>
            <person name="LaButti K."/>
            <person name="Andreopoulos B."/>
            <person name="Lipzen A."/>
            <person name="Chen C."/>
            <person name="Yanf M."/>
            <person name="Daum C."/>
            <person name="Ng V."/>
            <person name="Clum A."/>
            <person name="Steindorff A."/>
            <person name="Ohm R."/>
            <person name="Martin F."/>
            <person name="Silar P."/>
            <person name="Natvig D."/>
            <person name="Lalanne C."/>
            <person name="Gautier V."/>
            <person name="Ament-velasquez S.L."/>
            <person name="Kruys A."/>
            <person name="Hutchinson M.I."/>
            <person name="Powell A.J."/>
            <person name="Barry K."/>
            <person name="Miller A.N."/>
            <person name="Grigoriev I.V."/>
            <person name="Debuchy R."/>
            <person name="Gladieux P."/>
            <person name="Thoren M.H."/>
            <person name="Johannesson H."/>
        </authorList>
    </citation>
    <scope>NUCLEOTIDE SEQUENCE</scope>
    <source>
        <strain evidence="1">SMH3391-2</strain>
    </source>
</reference>
<evidence type="ECO:0000313" key="2">
    <source>
        <dbReference type="Proteomes" id="UP001174934"/>
    </source>
</evidence>
<name>A0AA40C9I3_9PEZI</name>
<gene>
    <name evidence="1" type="ORF">B0T17DRAFT_460455</name>
</gene>
<organism evidence="1 2">
    <name type="scientific">Bombardia bombarda</name>
    <dbReference type="NCBI Taxonomy" id="252184"/>
    <lineage>
        <taxon>Eukaryota</taxon>
        <taxon>Fungi</taxon>
        <taxon>Dikarya</taxon>
        <taxon>Ascomycota</taxon>
        <taxon>Pezizomycotina</taxon>
        <taxon>Sordariomycetes</taxon>
        <taxon>Sordariomycetidae</taxon>
        <taxon>Sordariales</taxon>
        <taxon>Lasiosphaeriaceae</taxon>
        <taxon>Bombardia</taxon>
    </lineage>
</organism>
<dbReference type="EMBL" id="JAULSR010000002">
    <property type="protein sequence ID" value="KAK0630157.1"/>
    <property type="molecule type" value="Genomic_DNA"/>
</dbReference>
<dbReference type="AlphaFoldDB" id="A0AA40C9I3"/>
<dbReference type="Proteomes" id="UP001174934">
    <property type="component" value="Unassembled WGS sequence"/>
</dbReference>
<evidence type="ECO:0000313" key="1">
    <source>
        <dbReference type="EMBL" id="KAK0630157.1"/>
    </source>
</evidence>
<protein>
    <submittedName>
        <fullName evidence="1">Uncharacterized protein</fullName>
    </submittedName>
</protein>
<proteinExistence type="predicted"/>
<comment type="caution">
    <text evidence="1">The sequence shown here is derived from an EMBL/GenBank/DDBJ whole genome shotgun (WGS) entry which is preliminary data.</text>
</comment>
<keyword evidence="2" id="KW-1185">Reference proteome</keyword>
<feature type="non-terminal residue" evidence="1">
    <location>
        <position position="118"/>
    </location>
</feature>